<keyword evidence="3" id="KW-1185">Reference proteome</keyword>
<evidence type="ECO:0000259" key="1">
    <source>
        <dbReference type="Pfam" id="PF07883"/>
    </source>
</evidence>
<gene>
    <name evidence="2" type="ORF">GCM10023235_09990</name>
</gene>
<dbReference type="InterPro" id="IPR011051">
    <property type="entry name" value="RmlC_Cupin_sf"/>
</dbReference>
<feature type="domain" description="Cupin type-2" evidence="1">
    <location>
        <begin position="41"/>
        <end position="86"/>
    </location>
</feature>
<sequence>MSVIDLTGTAAGLPQAWSSLLLGRVGTAAVKVLRMDGTPVAEESHGADEALLVLDGRMELVVDGTPVSVRAGELYLVAAGTAHAVAPGSRGTLVIVELPES</sequence>
<comment type="caution">
    <text evidence="2">The sequence shown here is derived from an EMBL/GenBank/DDBJ whole genome shotgun (WGS) entry which is preliminary data.</text>
</comment>
<proteinExistence type="predicted"/>
<name>A0ABP9DEA5_9ACTN</name>
<dbReference type="Gene3D" id="2.60.120.10">
    <property type="entry name" value="Jelly Rolls"/>
    <property type="match status" value="1"/>
</dbReference>
<accession>A0ABP9DEA5</accession>
<evidence type="ECO:0000313" key="2">
    <source>
        <dbReference type="EMBL" id="GAA4837017.1"/>
    </source>
</evidence>
<dbReference type="InterPro" id="IPR013096">
    <property type="entry name" value="Cupin_2"/>
</dbReference>
<organism evidence="2 3">
    <name type="scientific">Kitasatospora terrestris</name>
    <dbReference type="NCBI Taxonomy" id="258051"/>
    <lineage>
        <taxon>Bacteria</taxon>
        <taxon>Bacillati</taxon>
        <taxon>Actinomycetota</taxon>
        <taxon>Actinomycetes</taxon>
        <taxon>Kitasatosporales</taxon>
        <taxon>Streptomycetaceae</taxon>
        <taxon>Kitasatospora</taxon>
    </lineage>
</organism>
<dbReference type="Proteomes" id="UP001501752">
    <property type="component" value="Unassembled WGS sequence"/>
</dbReference>
<protein>
    <recommendedName>
        <fullName evidence="1">Cupin type-2 domain-containing protein</fullName>
    </recommendedName>
</protein>
<evidence type="ECO:0000313" key="3">
    <source>
        <dbReference type="Proteomes" id="UP001501752"/>
    </source>
</evidence>
<dbReference type="RefSeq" id="WP_345695529.1">
    <property type="nucleotide sequence ID" value="NZ_BAABIS010000001.1"/>
</dbReference>
<dbReference type="EMBL" id="BAABIS010000001">
    <property type="protein sequence ID" value="GAA4837017.1"/>
    <property type="molecule type" value="Genomic_DNA"/>
</dbReference>
<dbReference type="Pfam" id="PF07883">
    <property type="entry name" value="Cupin_2"/>
    <property type="match status" value="1"/>
</dbReference>
<dbReference type="SUPFAM" id="SSF51182">
    <property type="entry name" value="RmlC-like cupins"/>
    <property type="match status" value="1"/>
</dbReference>
<dbReference type="InterPro" id="IPR014710">
    <property type="entry name" value="RmlC-like_jellyroll"/>
</dbReference>
<reference evidence="3" key="1">
    <citation type="journal article" date="2019" name="Int. J. Syst. Evol. Microbiol.">
        <title>The Global Catalogue of Microorganisms (GCM) 10K type strain sequencing project: providing services to taxonomists for standard genome sequencing and annotation.</title>
        <authorList>
            <consortium name="The Broad Institute Genomics Platform"/>
            <consortium name="The Broad Institute Genome Sequencing Center for Infectious Disease"/>
            <person name="Wu L."/>
            <person name="Ma J."/>
        </authorList>
    </citation>
    <scope>NUCLEOTIDE SEQUENCE [LARGE SCALE GENOMIC DNA]</scope>
    <source>
        <strain evidence="3">JCM 13006</strain>
    </source>
</reference>